<dbReference type="Proteomes" id="UP000651010">
    <property type="component" value="Unassembled WGS sequence"/>
</dbReference>
<evidence type="ECO:0000256" key="1">
    <source>
        <dbReference type="SAM" id="Phobius"/>
    </source>
</evidence>
<name>A0ABR9G7S8_9GAMM</name>
<keyword evidence="1" id="KW-0472">Membrane</keyword>
<protein>
    <submittedName>
        <fullName evidence="2">Uncharacterized protein</fullName>
    </submittedName>
</protein>
<proteinExistence type="predicted"/>
<comment type="caution">
    <text evidence="2">The sequence shown here is derived from an EMBL/GenBank/DDBJ whole genome shotgun (WGS) entry which is preliminary data.</text>
</comment>
<feature type="transmembrane region" description="Helical" evidence="1">
    <location>
        <begin position="87"/>
        <end position="106"/>
    </location>
</feature>
<keyword evidence="3" id="KW-1185">Reference proteome</keyword>
<feature type="transmembrane region" description="Helical" evidence="1">
    <location>
        <begin position="59"/>
        <end position="81"/>
    </location>
</feature>
<keyword evidence="1" id="KW-1133">Transmembrane helix</keyword>
<accession>A0ABR9G7S8</accession>
<dbReference type="RefSeq" id="WP_192554938.1">
    <property type="nucleotide sequence ID" value="NZ_JACZZA010000002.1"/>
</dbReference>
<feature type="transmembrane region" description="Helical" evidence="1">
    <location>
        <begin position="6"/>
        <end position="26"/>
    </location>
</feature>
<evidence type="ECO:0000313" key="3">
    <source>
        <dbReference type="Proteomes" id="UP000651010"/>
    </source>
</evidence>
<gene>
    <name evidence="2" type="ORF">IGX34_06860</name>
</gene>
<reference evidence="2 3" key="1">
    <citation type="submission" date="2020-09" db="EMBL/GenBank/DDBJ databases">
        <title>Dyella sp. 7MK23 isolated from forest soil.</title>
        <authorList>
            <person name="Fu J."/>
        </authorList>
    </citation>
    <scope>NUCLEOTIDE SEQUENCE [LARGE SCALE GENOMIC DNA]</scope>
    <source>
        <strain evidence="2 3">7MK23</strain>
    </source>
</reference>
<dbReference type="EMBL" id="JACZZA010000002">
    <property type="protein sequence ID" value="MBE1160102.1"/>
    <property type="molecule type" value="Genomic_DNA"/>
</dbReference>
<sequence length="113" mass="12324">MDKTFVPIVLFVCITFAISYAIKLLVEARVRIRMLQATDSKELIETIVRSEEHIRRGASLRWGIVVAAEALAFGAIQLAGWSTVTPGVVALLLGAFGVGSLVYFFLSRRLGLG</sequence>
<organism evidence="2 3">
    <name type="scientific">Dyella acidiphila</name>
    <dbReference type="NCBI Taxonomy" id="2775866"/>
    <lineage>
        <taxon>Bacteria</taxon>
        <taxon>Pseudomonadati</taxon>
        <taxon>Pseudomonadota</taxon>
        <taxon>Gammaproteobacteria</taxon>
        <taxon>Lysobacterales</taxon>
        <taxon>Rhodanobacteraceae</taxon>
        <taxon>Dyella</taxon>
    </lineage>
</organism>
<evidence type="ECO:0000313" key="2">
    <source>
        <dbReference type="EMBL" id="MBE1160102.1"/>
    </source>
</evidence>
<keyword evidence="1" id="KW-0812">Transmembrane</keyword>